<protein>
    <recommendedName>
        <fullName evidence="5">JmjC domain-containing protein</fullName>
    </recommendedName>
</protein>
<dbReference type="EMBL" id="CP032229">
    <property type="protein sequence ID" value="QBJ93908.1"/>
    <property type="molecule type" value="Genomic_DNA"/>
</dbReference>
<feature type="region of interest" description="Disordered" evidence="4">
    <location>
        <begin position="596"/>
        <end position="622"/>
    </location>
</feature>
<sequence>MTPPGDTAVPNPGDRKPAPRPGSWTPGPGAPAGEAPRPARRASPRPGHPPVPPRPPARPVPPGEPRPTGATCPRPTRRPRPARPAGLVPPGPPAPAPPVDPAPPHPAGLAPRRPPAGPASLVLPGPPAPATRRRRPARRPSFRAGHPPTRPAGLVPPEPPAPAPPADPAPPARRASPRPPGGPRPPARREALQAPPRHLQSRPARRAPSGPAPSFPAPAPPFPPLALSRPLEAKSVDTSTTPQGFEDLVGDRQVFFQEYFNRKPLLRRGALDGRARDLVSVRQLDDIVAMQTVSPAYLRIAKDGRGVPGKAYTRTVSDRGAGLTEAVVAGQVYELFRSGGTVTWNALNHFLPSARRLAEMFAATFACESEVVAFLTPAGRDGYAPHHDPVDVYVIQIEGTKDWRIWEPPAGRRAGKVSYRPEDLGAPAIETTLRAGDVLYLPYGTPHAAAAKDQVSLHLSVTVEPRRWRDLLADTVQHLLADPAFDGFPYLAEPAAPDTAATLGALSARLAGLLTGLDTDAEAVRLREMGAARAGAGRPREFERLASADVLAPPPCCAAARYRWRSARATAPAAPCSSTATGWPCPTPSPRPCAPWPTAARWQPPVSSRAWTKPGPCTSPRG</sequence>
<feature type="compositionally biased region" description="Pro residues" evidence="4">
    <location>
        <begin position="210"/>
        <end position="224"/>
    </location>
</feature>
<feature type="compositionally biased region" description="Pro residues" evidence="4">
    <location>
        <begin position="46"/>
        <end position="65"/>
    </location>
</feature>
<dbReference type="PROSITE" id="PS51184">
    <property type="entry name" value="JMJC"/>
    <property type="match status" value="1"/>
</dbReference>
<dbReference type="InterPro" id="IPR039994">
    <property type="entry name" value="NO66-like"/>
</dbReference>
<proteinExistence type="predicted"/>
<dbReference type="GO" id="GO:0046872">
    <property type="term" value="F:metal ion binding"/>
    <property type="evidence" value="ECO:0007669"/>
    <property type="project" value="UniProtKB-KW"/>
</dbReference>
<accession>A0A4P6U6P8</accession>
<evidence type="ECO:0000256" key="4">
    <source>
        <dbReference type="SAM" id="MobiDB-lite"/>
    </source>
</evidence>
<keyword evidence="3" id="KW-0408">Iron</keyword>
<dbReference type="PRINTS" id="PR01217">
    <property type="entry name" value="PRICHEXTENSN"/>
</dbReference>
<dbReference type="Gene3D" id="2.60.120.650">
    <property type="entry name" value="Cupin"/>
    <property type="match status" value="1"/>
</dbReference>
<keyword evidence="2" id="KW-0479">Metal-binding</keyword>
<dbReference type="SUPFAM" id="SSF51197">
    <property type="entry name" value="Clavaminate synthase-like"/>
    <property type="match status" value="1"/>
</dbReference>
<organism evidence="6 7">
    <name type="scientific">Streptomyces seoulensis</name>
    <dbReference type="NCBI Taxonomy" id="73044"/>
    <lineage>
        <taxon>Bacteria</taxon>
        <taxon>Bacillati</taxon>
        <taxon>Actinomycetota</taxon>
        <taxon>Actinomycetes</taxon>
        <taxon>Kitasatosporales</taxon>
        <taxon>Streptomycetaceae</taxon>
        <taxon>Streptomyces</taxon>
    </lineage>
</organism>
<name>A0A4P6U6P8_STRSO</name>
<dbReference type="OrthoDB" id="9764016at2"/>
<dbReference type="InterPro" id="IPR003347">
    <property type="entry name" value="JmjC_dom"/>
</dbReference>
<feature type="compositionally biased region" description="Pro residues" evidence="4">
    <location>
        <begin position="87"/>
        <end position="117"/>
    </location>
</feature>
<evidence type="ECO:0000259" key="5">
    <source>
        <dbReference type="PROSITE" id="PS51184"/>
    </source>
</evidence>
<evidence type="ECO:0000256" key="2">
    <source>
        <dbReference type="ARBA" id="ARBA00022723"/>
    </source>
</evidence>
<dbReference type="AlphaFoldDB" id="A0A4P6U6P8"/>
<dbReference type="PANTHER" id="PTHR13096:SF8">
    <property type="entry name" value="RIBOSOMAL OXYGENASE 1"/>
    <property type="match status" value="1"/>
</dbReference>
<evidence type="ECO:0000256" key="3">
    <source>
        <dbReference type="ARBA" id="ARBA00023004"/>
    </source>
</evidence>
<feature type="domain" description="JmjC" evidence="5">
    <location>
        <begin position="338"/>
        <end position="480"/>
    </location>
</feature>
<feature type="compositionally biased region" description="Basic residues" evidence="4">
    <location>
        <begin position="131"/>
        <end position="141"/>
    </location>
</feature>
<dbReference type="Proteomes" id="UP000292547">
    <property type="component" value="Chromosome"/>
</dbReference>
<evidence type="ECO:0000313" key="6">
    <source>
        <dbReference type="EMBL" id="QBJ93908.1"/>
    </source>
</evidence>
<dbReference type="PANTHER" id="PTHR13096">
    <property type="entry name" value="MINA53 MYC INDUCED NUCLEAR ANTIGEN"/>
    <property type="match status" value="1"/>
</dbReference>
<keyword evidence="7" id="KW-1185">Reference proteome</keyword>
<feature type="region of interest" description="Disordered" evidence="4">
    <location>
        <begin position="1"/>
        <end position="227"/>
    </location>
</feature>
<evidence type="ECO:0000256" key="1">
    <source>
        <dbReference type="ARBA" id="ARBA00001954"/>
    </source>
</evidence>
<comment type="cofactor">
    <cofactor evidence="1">
        <name>Fe(2+)</name>
        <dbReference type="ChEBI" id="CHEBI:29033"/>
    </cofactor>
</comment>
<evidence type="ECO:0000313" key="7">
    <source>
        <dbReference type="Proteomes" id="UP000292547"/>
    </source>
</evidence>
<gene>
    <name evidence="6" type="ORF">D0Z67_29015</name>
</gene>
<feature type="compositionally biased region" description="Pro residues" evidence="4">
    <location>
        <begin position="148"/>
        <end position="185"/>
    </location>
</feature>
<reference evidence="6 7" key="1">
    <citation type="submission" date="2018-08" db="EMBL/GenBank/DDBJ databases">
        <title>The complete genome sequence of Streptomyces seoulensis, a pioneer strain for nickel superoxide dismutase discovery.</title>
        <authorList>
            <person name="Shin J."/>
            <person name="Lee J.-S."/>
            <person name="Lee E.-J."/>
            <person name="Youn H.-D."/>
        </authorList>
    </citation>
    <scope>NUCLEOTIDE SEQUENCE [LARGE SCALE GENOMIC DNA]</scope>
    <source>
        <strain evidence="6 7">KCTC 9819</strain>
    </source>
</reference>
<dbReference type="KEGG" id="sseo:D0Z67_29015"/>
<dbReference type="Pfam" id="PF08007">
    <property type="entry name" value="JmjC_2"/>
    <property type="match status" value="1"/>
</dbReference>